<reference evidence="2 3" key="1">
    <citation type="journal article" date="2020" name="Nat. Commun.">
        <title>Genome of Tripterygium wilfordii and identification of cytochrome P450 involved in triptolide biosynthesis.</title>
        <authorList>
            <person name="Tu L."/>
            <person name="Su P."/>
            <person name="Zhang Z."/>
            <person name="Gao L."/>
            <person name="Wang J."/>
            <person name="Hu T."/>
            <person name="Zhou J."/>
            <person name="Zhang Y."/>
            <person name="Zhao Y."/>
            <person name="Liu Y."/>
            <person name="Song Y."/>
            <person name="Tong Y."/>
            <person name="Lu Y."/>
            <person name="Yang J."/>
            <person name="Xu C."/>
            <person name="Jia M."/>
            <person name="Peters R.J."/>
            <person name="Huang L."/>
            <person name="Gao W."/>
        </authorList>
    </citation>
    <scope>NUCLEOTIDE SEQUENCE [LARGE SCALE GENOMIC DNA]</scope>
    <source>
        <strain evidence="3">cv. XIE 37</strain>
        <tissue evidence="2">Leaf</tissue>
    </source>
</reference>
<evidence type="ECO:0000313" key="3">
    <source>
        <dbReference type="Proteomes" id="UP000593562"/>
    </source>
</evidence>
<gene>
    <name evidence="2" type="ORF">HS088_TW17G00762</name>
</gene>
<keyword evidence="3" id="KW-1185">Reference proteome</keyword>
<dbReference type="AlphaFoldDB" id="A0A7J7CGP7"/>
<dbReference type="EMBL" id="JAAARO010000017">
    <property type="protein sequence ID" value="KAF5733222.1"/>
    <property type="molecule type" value="Genomic_DNA"/>
</dbReference>
<evidence type="ECO:0000256" key="1">
    <source>
        <dbReference type="SAM" id="MobiDB-lite"/>
    </source>
</evidence>
<dbReference type="PANTHER" id="PTHR33526">
    <property type="entry name" value="OS07G0123800 PROTEIN"/>
    <property type="match status" value="1"/>
</dbReference>
<protein>
    <submittedName>
        <fullName evidence="2">Uncharacterized protein</fullName>
    </submittedName>
</protein>
<accession>A0A7J7CGP7</accession>
<dbReference type="Proteomes" id="UP000593562">
    <property type="component" value="Unassembled WGS sequence"/>
</dbReference>
<organism evidence="2 3">
    <name type="scientific">Tripterygium wilfordii</name>
    <name type="common">Thunder God vine</name>
    <dbReference type="NCBI Taxonomy" id="458696"/>
    <lineage>
        <taxon>Eukaryota</taxon>
        <taxon>Viridiplantae</taxon>
        <taxon>Streptophyta</taxon>
        <taxon>Embryophyta</taxon>
        <taxon>Tracheophyta</taxon>
        <taxon>Spermatophyta</taxon>
        <taxon>Magnoliopsida</taxon>
        <taxon>eudicotyledons</taxon>
        <taxon>Gunneridae</taxon>
        <taxon>Pentapetalae</taxon>
        <taxon>rosids</taxon>
        <taxon>fabids</taxon>
        <taxon>Celastrales</taxon>
        <taxon>Celastraceae</taxon>
        <taxon>Tripterygium</taxon>
    </lineage>
</organism>
<dbReference type="PANTHER" id="PTHR33526:SF20">
    <property type="entry name" value="VQ DOMAIN-CONTAINING PROTEIN"/>
    <property type="match status" value="1"/>
</dbReference>
<name>A0A7J7CGP7_TRIWF</name>
<proteinExistence type="predicted"/>
<evidence type="ECO:0000313" key="2">
    <source>
        <dbReference type="EMBL" id="KAF5733222.1"/>
    </source>
</evidence>
<feature type="compositionally biased region" description="Polar residues" evidence="1">
    <location>
        <begin position="79"/>
        <end position="89"/>
    </location>
</feature>
<sequence length="168" mass="18605">MGTKAAAARKQSKAMKVVLATIRTFSKVKDFYMVSLEQFGNGVAGNSNPQAPTLARSYSVSSTRKASNVENQAGLPRSMSESRSKSNYGVGSYVHNNNNNNQKKGLGYGYDNEMMKRSCSVGGKKMMMRKIDEDDSCSFRKEDVTAHLIYPRSKSYSLKKSSSCIRLR</sequence>
<dbReference type="InParanoid" id="A0A7J7CGP7"/>
<feature type="region of interest" description="Disordered" evidence="1">
    <location>
        <begin position="42"/>
        <end position="109"/>
    </location>
</feature>
<feature type="compositionally biased region" description="Polar residues" evidence="1">
    <location>
        <begin position="44"/>
        <end position="71"/>
    </location>
</feature>
<comment type="caution">
    <text evidence="2">The sequence shown here is derived from an EMBL/GenBank/DDBJ whole genome shotgun (WGS) entry which is preliminary data.</text>
</comment>